<evidence type="ECO:0000313" key="5">
    <source>
        <dbReference type="EMBL" id="CAB5035506.1"/>
    </source>
</evidence>
<dbReference type="SUPFAM" id="SSF52540">
    <property type="entry name" value="P-loop containing nucleoside triphosphate hydrolases"/>
    <property type="match status" value="1"/>
</dbReference>
<organism evidence="2">
    <name type="scientific">freshwater metagenome</name>
    <dbReference type="NCBI Taxonomy" id="449393"/>
    <lineage>
        <taxon>unclassified sequences</taxon>
        <taxon>metagenomes</taxon>
        <taxon>ecological metagenomes</taxon>
    </lineage>
</organism>
<evidence type="ECO:0000313" key="2">
    <source>
        <dbReference type="EMBL" id="CAB4724771.1"/>
    </source>
</evidence>
<evidence type="ECO:0000313" key="3">
    <source>
        <dbReference type="EMBL" id="CAB4771498.1"/>
    </source>
</evidence>
<name>A0A6J6RR00_9ZZZZ</name>
<dbReference type="AlphaFoldDB" id="A0A6J6RR00"/>
<accession>A0A6J6RR00</accession>
<protein>
    <submittedName>
        <fullName evidence="2">Unannotated protein</fullName>
    </submittedName>
</protein>
<evidence type="ECO:0000259" key="1">
    <source>
        <dbReference type="Pfam" id="PF07728"/>
    </source>
</evidence>
<dbReference type="InterPro" id="IPR011704">
    <property type="entry name" value="ATPase_dyneun-rel_AAA"/>
</dbReference>
<proteinExistence type="predicted"/>
<dbReference type="GO" id="GO:0016887">
    <property type="term" value="F:ATP hydrolysis activity"/>
    <property type="evidence" value="ECO:0007669"/>
    <property type="project" value="InterPro"/>
</dbReference>
<dbReference type="EMBL" id="CAFBLJ010000042">
    <property type="protein sequence ID" value="CAB4870080.1"/>
    <property type="molecule type" value="Genomic_DNA"/>
</dbReference>
<dbReference type="Pfam" id="PF07728">
    <property type="entry name" value="AAA_5"/>
    <property type="match status" value="1"/>
</dbReference>
<dbReference type="EMBL" id="CAEZZP010000044">
    <property type="protein sequence ID" value="CAB4771498.1"/>
    <property type="molecule type" value="Genomic_DNA"/>
</dbReference>
<dbReference type="CDD" id="cd00009">
    <property type="entry name" value="AAA"/>
    <property type="match status" value="1"/>
</dbReference>
<dbReference type="InterPro" id="IPR050764">
    <property type="entry name" value="CbbQ/NirQ/NorQ/GpvN"/>
</dbReference>
<dbReference type="PANTHER" id="PTHR42759:SF1">
    <property type="entry name" value="MAGNESIUM-CHELATASE SUBUNIT CHLD"/>
    <property type="match status" value="1"/>
</dbReference>
<dbReference type="InterPro" id="IPR027417">
    <property type="entry name" value="P-loop_NTPase"/>
</dbReference>
<dbReference type="Gene3D" id="3.40.50.300">
    <property type="entry name" value="P-loop containing nucleotide triphosphate hydrolases"/>
    <property type="match status" value="1"/>
</dbReference>
<gene>
    <name evidence="2" type="ORF">UFOPK2658_01319</name>
    <name evidence="3" type="ORF">UFOPK2880_00846</name>
    <name evidence="4" type="ORF">UFOPK3304_00947</name>
    <name evidence="5" type="ORF">UFOPK4134_01482</name>
</gene>
<dbReference type="GO" id="GO:0005524">
    <property type="term" value="F:ATP binding"/>
    <property type="evidence" value="ECO:0007669"/>
    <property type="project" value="InterPro"/>
</dbReference>
<feature type="domain" description="ATPase dynein-related AAA" evidence="1">
    <location>
        <begin position="43"/>
        <end position="179"/>
    </location>
</feature>
<sequence>MKPEGPRKVMSSVPSKPTPIVEPDLPSCWKDVNDALAAGIDRLILFGPPGTGKTFAGLSLGDVAGGSFRLICNEDMTAADVTGHFMPAADGTWKWLDGAVLKAWQGNGQTGGRIVADEIDRASGDVLSLLLNMFDSPESASWQHPDSGQVFTPRKNFSVVMTTNIEDMRDLPVALRDRFPIAIRIDRPHPGALAQLSPHLRAPASAAVDADKARRFSVRSFMAFDQLCIKGMDIERAAFLVFGNHSKDILDAIRIDSVSKGAASRPVAKAS</sequence>
<dbReference type="EMBL" id="CAFBPS010000140">
    <property type="protein sequence ID" value="CAB5035506.1"/>
    <property type="molecule type" value="Genomic_DNA"/>
</dbReference>
<evidence type="ECO:0000313" key="4">
    <source>
        <dbReference type="EMBL" id="CAB4870080.1"/>
    </source>
</evidence>
<dbReference type="EMBL" id="CAEZYH010000063">
    <property type="protein sequence ID" value="CAB4724771.1"/>
    <property type="molecule type" value="Genomic_DNA"/>
</dbReference>
<reference evidence="2" key="1">
    <citation type="submission" date="2020-05" db="EMBL/GenBank/DDBJ databases">
        <authorList>
            <person name="Chiriac C."/>
            <person name="Salcher M."/>
            <person name="Ghai R."/>
            <person name="Kavagutti S V."/>
        </authorList>
    </citation>
    <scope>NUCLEOTIDE SEQUENCE</scope>
</reference>
<dbReference type="PANTHER" id="PTHR42759">
    <property type="entry name" value="MOXR FAMILY PROTEIN"/>
    <property type="match status" value="1"/>
</dbReference>